<keyword evidence="1" id="KW-0732">Signal</keyword>
<dbReference type="OrthoDB" id="503335at2"/>
<feature type="signal peptide" evidence="1">
    <location>
        <begin position="1"/>
        <end position="28"/>
    </location>
</feature>
<gene>
    <name evidence="2" type="ordered locus">BN6_15940</name>
</gene>
<name>K0JTQ8_SACES</name>
<feature type="chain" id="PRO_5003836812" description="Secreted protein" evidence="1">
    <location>
        <begin position="29"/>
        <end position="343"/>
    </location>
</feature>
<evidence type="ECO:0008006" key="4">
    <source>
        <dbReference type="Google" id="ProtNLM"/>
    </source>
</evidence>
<accession>K0JTQ8</accession>
<proteinExistence type="predicted"/>
<dbReference type="Proteomes" id="UP000006281">
    <property type="component" value="Chromosome"/>
</dbReference>
<dbReference type="RefSeq" id="WP_015099030.1">
    <property type="nucleotide sequence ID" value="NC_019673.1"/>
</dbReference>
<dbReference type="STRING" id="1179773.BN6_15940"/>
<keyword evidence="3" id="KW-1185">Reference proteome</keyword>
<dbReference type="PROSITE" id="PS51318">
    <property type="entry name" value="TAT"/>
    <property type="match status" value="1"/>
</dbReference>
<dbReference type="InterPro" id="IPR006311">
    <property type="entry name" value="TAT_signal"/>
</dbReference>
<dbReference type="BioCyc" id="SESP1179773:BN6_RS07830-MONOMER"/>
<dbReference type="eggNOG" id="COG2367">
    <property type="taxonomic scope" value="Bacteria"/>
</dbReference>
<evidence type="ECO:0000256" key="1">
    <source>
        <dbReference type="SAM" id="SignalP"/>
    </source>
</evidence>
<sequence>MLLTRRHLLSACGVAGGTLLLPALPAAADPGPDDWLGWLRANRGHVAAVFDDGRGGRLAHRPHEPQPLASAVHAVHLAGYDLAVRRGTADPGERVRLGDWERYCLASDGGAHQRALAALNLKSSNGVTADDPNATVALDDLAAVAARYGDDAAADHLRHRLGEPTLRTAAIRAGWPDAPIPSLLGHRLREVLGREVDVRRYLTDPRLQLEVIGRLPDVPRTYGGQRPFARTTWRGTAAGLHRLHRALDRFPRALEHLEHQGHREGGRTAPAGVAGIAVRGGSLPGVLTVGCRVRWYDGRVAAAALLVEEVDEARYARAAELVDLVLDALLDPAALGVFQVSLS</sequence>
<dbReference type="HOGENOM" id="CLU_072254_0_0_11"/>
<dbReference type="SUPFAM" id="SSF56601">
    <property type="entry name" value="beta-lactamase/transpeptidase-like"/>
    <property type="match status" value="1"/>
</dbReference>
<evidence type="ECO:0000313" key="2">
    <source>
        <dbReference type="EMBL" id="CCH28917.1"/>
    </source>
</evidence>
<evidence type="ECO:0000313" key="3">
    <source>
        <dbReference type="Proteomes" id="UP000006281"/>
    </source>
</evidence>
<dbReference type="KEGG" id="sesp:BN6_15940"/>
<dbReference type="AlphaFoldDB" id="K0JTQ8"/>
<dbReference type="EMBL" id="HE804045">
    <property type="protein sequence ID" value="CCH28917.1"/>
    <property type="molecule type" value="Genomic_DNA"/>
</dbReference>
<dbReference type="PATRIC" id="fig|1179773.3.peg.1597"/>
<dbReference type="Gene3D" id="3.40.710.10">
    <property type="entry name" value="DD-peptidase/beta-lactamase superfamily"/>
    <property type="match status" value="1"/>
</dbReference>
<organism evidence="2 3">
    <name type="scientific">Saccharothrix espanaensis (strain ATCC 51144 / DSM 44229 / JCM 9112 / NBRC 15066 / NRRL 15764)</name>
    <dbReference type="NCBI Taxonomy" id="1179773"/>
    <lineage>
        <taxon>Bacteria</taxon>
        <taxon>Bacillati</taxon>
        <taxon>Actinomycetota</taxon>
        <taxon>Actinomycetes</taxon>
        <taxon>Pseudonocardiales</taxon>
        <taxon>Pseudonocardiaceae</taxon>
        <taxon>Saccharothrix</taxon>
    </lineage>
</organism>
<dbReference type="InterPro" id="IPR012338">
    <property type="entry name" value="Beta-lactam/transpept-like"/>
</dbReference>
<reference evidence="2 3" key="1">
    <citation type="journal article" date="2012" name="BMC Genomics">
        <title>Complete genome sequence of Saccharothrix espanaensis DSM 44229T and comparison to the other completely sequenced Pseudonocardiaceae.</title>
        <authorList>
            <person name="Strobel T."/>
            <person name="Al-Dilaimi A."/>
            <person name="Blom J."/>
            <person name="Gessner A."/>
            <person name="Kalinowski J."/>
            <person name="Luzhetska M."/>
            <person name="Puhler A."/>
            <person name="Szczepanowski R."/>
            <person name="Bechthold A."/>
            <person name="Ruckert C."/>
        </authorList>
    </citation>
    <scope>NUCLEOTIDE SEQUENCE [LARGE SCALE GENOMIC DNA]</scope>
    <source>
        <strain evidence="3">ATCC 51144 / DSM 44229 / JCM 9112 / NBRC 15066 / NRRL 15764</strain>
    </source>
</reference>
<protein>
    <recommendedName>
        <fullName evidence="4">Secreted protein</fullName>
    </recommendedName>
</protein>